<dbReference type="SUPFAM" id="SSF52172">
    <property type="entry name" value="CheY-like"/>
    <property type="match status" value="1"/>
</dbReference>
<name>A0ABT7UGG5_9FIRM</name>
<dbReference type="PANTHER" id="PTHR37299">
    <property type="entry name" value="TRANSCRIPTIONAL REGULATOR-RELATED"/>
    <property type="match status" value="1"/>
</dbReference>
<reference evidence="3" key="1">
    <citation type="submission" date="2023-06" db="EMBL/GenBank/DDBJ databases">
        <title>Identification and characterization of horizontal gene transfer across gut microbiota members of farm animals based on homology search.</title>
        <authorList>
            <person name="Zeman M."/>
            <person name="Kubasova T."/>
            <person name="Jahodarova E."/>
            <person name="Nykrynova M."/>
            <person name="Rychlik I."/>
        </authorList>
    </citation>
    <scope>NUCLEOTIDE SEQUENCE [LARGE SCALE GENOMIC DNA]</scope>
    <source>
        <strain evidence="3">ET39</strain>
    </source>
</reference>
<proteinExistence type="predicted"/>
<reference evidence="2 3" key="2">
    <citation type="submission" date="2023-06" db="EMBL/GenBank/DDBJ databases">
        <title>Identification and characterization of horizontal gene transfer across gut microbiota members of farm animals based on homology search.</title>
        <authorList>
            <person name="Schwarzerova J."/>
            <person name="Nykrynova M."/>
            <person name="Jureckova K."/>
            <person name="Cejkova D."/>
            <person name="Rychlik I."/>
        </authorList>
    </citation>
    <scope>NUCLEOTIDE SEQUENCE [LARGE SCALE GENOMIC DNA]</scope>
    <source>
        <strain evidence="2 3">ET39</strain>
    </source>
</reference>
<dbReference type="PROSITE" id="PS50930">
    <property type="entry name" value="HTH_LYTTR"/>
    <property type="match status" value="1"/>
</dbReference>
<dbReference type="EMBL" id="JAUDCG010000070">
    <property type="protein sequence ID" value="MDM8158083.1"/>
    <property type="molecule type" value="Genomic_DNA"/>
</dbReference>
<dbReference type="RefSeq" id="WP_289608509.1">
    <property type="nucleotide sequence ID" value="NZ_JAUDCG010000070.1"/>
</dbReference>
<dbReference type="Proteomes" id="UP001529340">
    <property type="component" value="Unassembled WGS sequence"/>
</dbReference>
<dbReference type="GO" id="GO:0003677">
    <property type="term" value="F:DNA binding"/>
    <property type="evidence" value="ECO:0007669"/>
    <property type="project" value="UniProtKB-KW"/>
</dbReference>
<organism evidence="2 3">
    <name type="scientific">Amedibacillus dolichus</name>
    <dbReference type="NCBI Taxonomy" id="31971"/>
    <lineage>
        <taxon>Bacteria</taxon>
        <taxon>Bacillati</taxon>
        <taxon>Bacillota</taxon>
        <taxon>Erysipelotrichia</taxon>
        <taxon>Erysipelotrichales</taxon>
        <taxon>Erysipelotrichaceae</taxon>
        <taxon>Amedibacillus</taxon>
    </lineage>
</organism>
<protein>
    <submittedName>
        <fullName evidence="2">LytTR family DNA-binding domain-containing protein</fullName>
    </submittedName>
</protein>
<dbReference type="InterPro" id="IPR046947">
    <property type="entry name" value="LytR-like"/>
</dbReference>
<evidence type="ECO:0000313" key="3">
    <source>
        <dbReference type="Proteomes" id="UP001529340"/>
    </source>
</evidence>
<dbReference type="SMART" id="SM00850">
    <property type="entry name" value="LytTR"/>
    <property type="match status" value="1"/>
</dbReference>
<keyword evidence="3" id="KW-1185">Reference proteome</keyword>
<dbReference type="PANTHER" id="PTHR37299:SF1">
    <property type="entry name" value="STAGE 0 SPORULATION PROTEIN A HOMOLOG"/>
    <property type="match status" value="1"/>
</dbReference>
<keyword evidence="2" id="KW-0238">DNA-binding</keyword>
<dbReference type="Gene3D" id="2.40.50.1020">
    <property type="entry name" value="LytTr DNA-binding domain"/>
    <property type="match status" value="1"/>
</dbReference>
<dbReference type="InterPro" id="IPR011006">
    <property type="entry name" value="CheY-like_superfamily"/>
</dbReference>
<dbReference type="InterPro" id="IPR007492">
    <property type="entry name" value="LytTR_DNA-bd_dom"/>
</dbReference>
<dbReference type="Pfam" id="PF04397">
    <property type="entry name" value="LytTR"/>
    <property type="match status" value="1"/>
</dbReference>
<evidence type="ECO:0000259" key="1">
    <source>
        <dbReference type="PROSITE" id="PS50930"/>
    </source>
</evidence>
<dbReference type="Gene3D" id="3.40.50.2300">
    <property type="match status" value="1"/>
</dbReference>
<feature type="domain" description="HTH LytTR-type" evidence="1">
    <location>
        <begin position="131"/>
        <end position="229"/>
    </location>
</feature>
<accession>A0ABT7UGG5</accession>
<reference evidence="2 3" key="3">
    <citation type="submission" date="2023-06" db="EMBL/GenBank/DDBJ databases">
        <authorList>
            <person name="Zeman M."/>
            <person name="Kubasova T."/>
            <person name="Jahodarova E."/>
            <person name="Nykrynova M."/>
            <person name="Rychlik I."/>
        </authorList>
    </citation>
    <scope>NUCLEOTIDE SEQUENCE [LARGE SCALE GENOMIC DNA]</scope>
    <source>
        <strain evidence="2 3">ET39</strain>
    </source>
</reference>
<comment type="caution">
    <text evidence="2">The sequence shown here is derived from an EMBL/GenBank/DDBJ whole genome shotgun (WGS) entry which is preliminary data.</text>
</comment>
<evidence type="ECO:0000313" key="2">
    <source>
        <dbReference type="EMBL" id="MDM8158083.1"/>
    </source>
</evidence>
<sequence length="235" mass="27806">MLNIIICEDDSKQRLMLEERIKQLHISEHHAVFSFGEAGTLIQFCSHLKGDFIFLMDIVLENDASGIEIVQRIDTLFPHSVTIYISAYLDRVTDIFETRHCYFIYKPELDMRLERAMKKAVEQLTNKKRTLTIQAGGVDIMIQSEEILWIERIKRYSLIHTKTETYRTSESFSVLLERLPATFKQCHRCFVVNFGWVKKHTRTEFIMKDEQWVPISRGYSKKIGEEFQQYVYSAY</sequence>
<gene>
    <name evidence="2" type="ORF">QUV96_10630</name>
</gene>